<gene>
    <name evidence="7" type="ORF">KME15_01875</name>
</gene>
<keyword evidence="3" id="KW-0472">Membrane</keyword>
<dbReference type="PANTHER" id="PTHR41164">
    <property type="entry name" value="CURLI PRODUCTION ASSEMBLY/TRANSPORT COMPONENT CSGG"/>
    <property type="match status" value="1"/>
</dbReference>
<evidence type="ECO:0000256" key="4">
    <source>
        <dbReference type="ARBA" id="ARBA00023139"/>
    </source>
</evidence>
<dbReference type="Pfam" id="PF03783">
    <property type="entry name" value="CsgG"/>
    <property type="match status" value="1"/>
</dbReference>
<keyword evidence="5" id="KW-0449">Lipoprotein</keyword>
<evidence type="ECO:0000313" key="8">
    <source>
        <dbReference type="Proteomes" id="UP000757435"/>
    </source>
</evidence>
<accession>A0A951UL49</accession>
<name>A0A951UL49_9CYAN</name>
<dbReference type="Proteomes" id="UP000757435">
    <property type="component" value="Unassembled WGS sequence"/>
</dbReference>
<dbReference type="EMBL" id="JAHHHD010000001">
    <property type="protein sequence ID" value="MBW4657394.1"/>
    <property type="molecule type" value="Genomic_DNA"/>
</dbReference>
<feature type="chain" id="PRO_5037444593" evidence="6">
    <location>
        <begin position="37"/>
        <end position="335"/>
    </location>
</feature>
<feature type="signal peptide" evidence="6">
    <location>
        <begin position="1"/>
        <end position="36"/>
    </location>
</feature>
<keyword evidence="4" id="KW-0564">Palmitate</keyword>
<sequence length="335" mass="34296">MKLKRSAQFVRLSCSALLLTGLAIPSLSVPTLPAMAGQPLTIAQAQQRMRIAVLDFDFASTGITTAGWGYWGDVGPAKGVSDLLTNKLVEGGSYSVIERSKVAAILAEQNLAQAGRIDPATAAQIGRILGVDAVVVGSVTRFNLQEGGTGGSILGIGGNSRRHSAEVQLTARLVNTTTAEILATAQGTGEAKQGGGGFSIGGLVTFGNDNNNTDGLLSKAAEDAVSQISTSLSAESARLSALPASLPSIEAIVADVAGNEVIINKGSQDGFRTGMTLSIERVVREVKDPATGAVLRTVTSPIGRIELTEVDPGSCVGRIVNGTGFRVGDRAVAAQ</sequence>
<keyword evidence="2 6" id="KW-0732">Signal</keyword>
<evidence type="ECO:0000256" key="2">
    <source>
        <dbReference type="ARBA" id="ARBA00022729"/>
    </source>
</evidence>
<dbReference type="InterPro" id="IPR005534">
    <property type="entry name" value="Curli_assmbl/transp-comp_CsgG"/>
</dbReference>
<dbReference type="PANTHER" id="PTHR41164:SF1">
    <property type="entry name" value="CURLI PRODUCTION ASSEMBLY_TRANSPORT COMPONENT CSGG"/>
    <property type="match status" value="1"/>
</dbReference>
<protein>
    <submittedName>
        <fullName evidence="7">CsgG/HfaB family protein</fullName>
    </submittedName>
</protein>
<proteinExistence type="predicted"/>
<dbReference type="GO" id="GO:0030288">
    <property type="term" value="C:outer membrane-bounded periplasmic space"/>
    <property type="evidence" value="ECO:0007669"/>
    <property type="project" value="InterPro"/>
</dbReference>
<comment type="caution">
    <text evidence="7">The sequence shown here is derived from an EMBL/GenBank/DDBJ whole genome shotgun (WGS) entry which is preliminary data.</text>
</comment>
<evidence type="ECO:0000256" key="5">
    <source>
        <dbReference type="ARBA" id="ARBA00023288"/>
    </source>
</evidence>
<evidence type="ECO:0000313" key="7">
    <source>
        <dbReference type="EMBL" id="MBW4657394.1"/>
    </source>
</evidence>
<evidence type="ECO:0000256" key="6">
    <source>
        <dbReference type="SAM" id="SignalP"/>
    </source>
</evidence>
<evidence type="ECO:0000256" key="3">
    <source>
        <dbReference type="ARBA" id="ARBA00023136"/>
    </source>
</evidence>
<reference evidence="7" key="1">
    <citation type="submission" date="2021-05" db="EMBL/GenBank/DDBJ databases">
        <authorList>
            <person name="Pietrasiak N."/>
            <person name="Ward R."/>
            <person name="Stajich J.E."/>
            <person name="Kurbessoian T."/>
        </authorList>
    </citation>
    <scope>NUCLEOTIDE SEQUENCE</scope>
    <source>
        <strain evidence="7">UHER 2000/2452</strain>
    </source>
</reference>
<evidence type="ECO:0000256" key="1">
    <source>
        <dbReference type="ARBA" id="ARBA00022475"/>
    </source>
</evidence>
<dbReference type="AlphaFoldDB" id="A0A951UL49"/>
<reference evidence="7" key="2">
    <citation type="journal article" date="2022" name="Microbiol. Resour. Announc.">
        <title>Metagenome Sequencing to Explore Phylogenomics of Terrestrial Cyanobacteria.</title>
        <authorList>
            <person name="Ward R.D."/>
            <person name="Stajich J.E."/>
            <person name="Johansen J.R."/>
            <person name="Huntemann M."/>
            <person name="Clum A."/>
            <person name="Foster B."/>
            <person name="Foster B."/>
            <person name="Roux S."/>
            <person name="Palaniappan K."/>
            <person name="Varghese N."/>
            <person name="Mukherjee S."/>
            <person name="Reddy T.B.K."/>
            <person name="Daum C."/>
            <person name="Copeland A."/>
            <person name="Chen I.A."/>
            <person name="Ivanova N.N."/>
            <person name="Kyrpides N.C."/>
            <person name="Shapiro N."/>
            <person name="Eloe-Fadrosh E.A."/>
            <person name="Pietrasiak N."/>
        </authorList>
    </citation>
    <scope>NUCLEOTIDE SEQUENCE</scope>
    <source>
        <strain evidence="7">UHER 2000/2452</strain>
    </source>
</reference>
<keyword evidence="1" id="KW-1003">Cell membrane</keyword>
<organism evidence="7 8">
    <name type="scientific">Drouetiella hepatica Uher 2000/2452</name>
    <dbReference type="NCBI Taxonomy" id="904376"/>
    <lineage>
        <taxon>Bacteria</taxon>
        <taxon>Bacillati</taxon>
        <taxon>Cyanobacteriota</taxon>
        <taxon>Cyanophyceae</taxon>
        <taxon>Oculatellales</taxon>
        <taxon>Oculatellaceae</taxon>
        <taxon>Drouetiella</taxon>
    </lineage>
</organism>
<dbReference type="Gene3D" id="3.40.50.10610">
    <property type="entry name" value="ABC-type transport auxiliary lipoprotein component"/>
    <property type="match status" value="1"/>
</dbReference>